<dbReference type="InterPro" id="IPR053188">
    <property type="entry name" value="FkbM_Methyltransferase"/>
</dbReference>
<accession>A0ABN2NAY0</accession>
<dbReference type="PANTHER" id="PTHR36973:SF4">
    <property type="entry name" value="NODULATION PROTEIN"/>
    <property type="match status" value="1"/>
</dbReference>
<evidence type="ECO:0000313" key="3">
    <source>
        <dbReference type="Proteomes" id="UP001500449"/>
    </source>
</evidence>
<dbReference type="RefSeq" id="WP_344420767.1">
    <property type="nucleotide sequence ID" value="NZ_BAAAQK010000018.1"/>
</dbReference>
<dbReference type="NCBIfam" id="TIGR01444">
    <property type="entry name" value="fkbM_fam"/>
    <property type="match status" value="1"/>
</dbReference>
<protein>
    <submittedName>
        <fullName evidence="2">[alpha-L-fucopyranosyl-(1-&gt;3)-alpha-L-rhamnopyran osyl-(1-&gt;3)-2-O-methyl-alpha-L-rhamnopyranosyl] dimycocerosyl phenol-phthiocerol 2'''-O-methyltransferase</fullName>
    </submittedName>
</protein>
<reference evidence="2 3" key="1">
    <citation type="journal article" date="2019" name="Int. J. Syst. Evol. Microbiol.">
        <title>The Global Catalogue of Microorganisms (GCM) 10K type strain sequencing project: providing services to taxonomists for standard genome sequencing and annotation.</title>
        <authorList>
            <consortium name="The Broad Institute Genomics Platform"/>
            <consortium name="The Broad Institute Genome Sequencing Center for Infectious Disease"/>
            <person name="Wu L."/>
            <person name="Ma J."/>
        </authorList>
    </citation>
    <scope>NUCLEOTIDE SEQUENCE [LARGE SCALE GENOMIC DNA]</scope>
    <source>
        <strain evidence="2 3">JCM 16009</strain>
    </source>
</reference>
<name>A0ABN2NAY0_9PSEU</name>
<evidence type="ECO:0000313" key="2">
    <source>
        <dbReference type="EMBL" id="GAA1860995.1"/>
    </source>
</evidence>
<keyword evidence="3" id="KW-1185">Reference proteome</keyword>
<organism evidence="2 3">
    <name type="scientific">Pseudonocardia ailaonensis</name>
    <dbReference type="NCBI Taxonomy" id="367279"/>
    <lineage>
        <taxon>Bacteria</taxon>
        <taxon>Bacillati</taxon>
        <taxon>Actinomycetota</taxon>
        <taxon>Actinomycetes</taxon>
        <taxon>Pseudonocardiales</taxon>
        <taxon>Pseudonocardiaceae</taxon>
        <taxon>Pseudonocardia</taxon>
    </lineage>
</organism>
<comment type="caution">
    <text evidence="2">The sequence shown here is derived from an EMBL/GenBank/DDBJ whole genome shotgun (WGS) entry which is preliminary data.</text>
</comment>
<dbReference type="Proteomes" id="UP001500449">
    <property type="component" value="Unassembled WGS sequence"/>
</dbReference>
<dbReference type="Gene3D" id="3.40.50.150">
    <property type="entry name" value="Vaccinia Virus protein VP39"/>
    <property type="match status" value="1"/>
</dbReference>
<proteinExistence type="predicted"/>
<dbReference type="InterPro" id="IPR029063">
    <property type="entry name" value="SAM-dependent_MTases_sf"/>
</dbReference>
<dbReference type="SUPFAM" id="SSF53335">
    <property type="entry name" value="S-adenosyl-L-methionine-dependent methyltransferases"/>
    <property type="match status" value="1"/>
</dbReference>
<dbReference type="PANTHER" id="PTHR36973">
    <property type="entry name" value="SLL1456 PROTEIN-RELATED"/>
    <property type="match status" value="1"/>
</dbReference>
<dbReference type="Pfam" id="PF05050">
    <property type="entry name" value="Methyltransf_21"/>
    <property type="match status" value="1"/>
</dbReference>
<feature type="domain" description="Methyltransferase FkbM" evidence="1">
    <location>
        <begin position="40"/>
        <end position="211"/>
    </location>
</feature>
<dbReference type="InterPro" id="IPR006342">
    <property type="entry name" value="FkbM_mtfrase"/>
</dbReference>
<dbReference type="EMBL" id="BAAAQK010000018">
    <property type="protein sequence ID" value="GAA1860995.1"/>
    <property type="molecule type" value="Genomic_DNA"/>
</dbReference>
<gene>
    <name evidence="2" type="ORF">GCM10009836_46420</name>
</gene>
<evidence type="ECO:0000259" key="1">
    <source>
        <dbReference type="Pfam" id="PF05050"/>
    </source>
</evidence>
<sequence length="238" mass="25852">MNLREQVRQRFEAVGLELARHPLHPVVKGLRHEGVDTVVDVGANSGQYGANLRRLGFTGRIVSFEPVAEACAAARRRSAKDARWSVQQLALGAEPARVEIHVAANGAASSSVLRMLPAHEDAAPEAKVVRSEDVEQQPLDEVWDQHVGAGGRAFLKIDVQGYERHVLDGATRVLADGLVAGLQLELSYVALYEGGWNQAEALAWADGHGFELFRILPGFSDAATGRMLQADGIFFRRA</sequence>